<dbReference type="EMBL" id="BTRK01000003">
    <property type="protein sequence ID" value="GMR40745.1"/>
    <property type="molecule type" value="Genomic_DNA"/>
</dbReference>
<comment type="caution">
    <text evidence="1">The sequence shown here is derived from an EMBL/GenBank/DDBJ whole genome shotgun (WGS) entry which is preliminary data.</text>
</comment>
<sequence length="93" mass="10687">RESFLFNESLATEFALEGPSLLFIHVFEVKAHSHLEIGLRRKALAAHVALEGFSFRIFSWQVNVRMYLESSSRRQDLPARLALVLHLIVNLLI</sequence>
<keyword evidence="2" id="KW-1185">Reference proteome</keyword>
<proteinExistence type="predicted"/>
<evidence type="ECO:0000313" key="2">
    <source>
        <dbReference type="Proteomes" id="UP001328107"/>
    </source>
</evidence>
<evidence type="ECO:0000313" key="1">
    <source>
        <dbReference type="EMBL" id="GMR40745.1"/>
    </source>
</evidence>
<reference evidence="2" key="1">
    <citation type="submission" date="2022-10" db="EMBL/GenBank/DDBJ databases">
        <title>Genome assembly of Pristionchus species.</title>
        <authorList>
            <person name="Yoshida K."/>
            <person name="Sommer R.J."/>
        </authorList>
    </citation>
    <scope>NUCLEOTIDE SEQUENCE [LARGE SCALE GENOMIC DNA]</scope>
    <source>
        <strain evidence="2">RS5460</strain>
    </source>
</reference>
<feature type="non-terminal residue" evidence="1">
    <location>
        <position position="93"/>
    </location>
</feature>
<dbReference type="AlphaFoldDB" id="A0AAN5CDA0"/>
<accession>A0AAN5CDA0</accession>
<protein>
    <submittedName>
        <fullName evidence="1">Uncharacterized protein</fullName>
    </submittedName>
</protein>
<gene>
    <name evidence="1" type="ORF">PMAYCL1PPCAC_10940</name>
</gene>
<name>A0AAN5CDA0_9BILA</name>
<feature type="non-terminal residue" evidence="1">
    <location>
        <position position="1"/>
    </location>
</feature>
<organism evidence="1 2">
    <name type="scientific">Pristionchus mayeri</name>
    <dbReference type="NCBI Taxonomy" id="1317129"/>
    <lineage>
        <taxon>Eukaryota</taxon>
        <taxon>Metazoa</taxon>
        <taxon>Ecdysozoa</taxon>
        <taxon>Nematoda</taxon>
        <taxon>Chromadorea</taxon>
        <taxon>Rhabditida</taxon>
        <taxon>Rhabditina</taxon>
        <taxon>Diplogasteromorpha</taxon>
        <taxon>Diplogasteroidea</taxon>
        <taxon>Neodiplogasteridae</taxon>
        <taxon>Pristionchus</taxon>
    </lineage>
</organism>
<dbReference type="Proteomes" id="UP001328107">
    <property type="component" value="Unassembled WGS sequence"/>
</dbReference>